<name>A0A9Q4KRU8_9EURY</name>
<keyword evidence="3" id="KW-1185">Reference proteome</keyword>
<comment type="similarity">
    <text evidence="1">Belongs to the DegT/DnrJ/EryC1 family.</text>
</comment>
<keyword evidence="1" id="KW-0663">Pyridoxal phosphate</keyword>
<dbReference type="PANTHER" id="PTHR30244">
    <property type="entry name" value="TRANSAMINASE"/>
    <property type="match status" value="1"/>
</dbReference>
<dbReference type="NCBIfam" id="TIGR02379">
    <property type="entry name" value="ECA_wecE"/>
    <property type="match status" value="1"/>
</dbReference>
<proteinExistence type="inferred from homology"/>
<gene>
    <name evidence="2" type="primary">rffA</name>
    <name evidence="2" type="synonym">fcnA</name>
    <name evidence="2" type="synonym">wecE</name>
    <name evidence="2" type="ORF">L0665_01705</name>
</gene>
<dbReference type="InterPro" id="IPR012749">
    <property type="entry name" value="WecE-like"/>
</dbReference>
<keyword evidence="2" id="KW-0032">Aminotransferase</keyword>
<dbReference type="NCBIfam" id="NF008687">
    <property type="entry name" value="PRK11706.1"/>
    <property type="match status" value="1"/>
</dbReference>
<dbReference type="InterPro" id="IPR015424">
    <property type="entry name" value="PyrdxlP-dep_Trfase"/>
</dbReference>
<dbReference type="SUPFAM" id="SSF53383">
    <property type="entry name" value="PLP-dependent transferases"/>
    <property type="match status" value="1"/>
</dbReference>
<protein>
    <submittedName>
        <fullName evidence="2">dTDP-4-amino-4,6-dideoxygalactose transaminase</fullName>
        <ecNumber evidence="2">2.6.1.59</ecNumber>
    </submittedName>
</protein>
<dbReference type="EC" id="2.6.1.59" evidence="2"/>
<dbReference type="AlphaFoldDB" id="A0A9Q4KRU8"/>
<dbReference type="FunFam" id="3.40.640.10:FF:000037">
    <property type="entry name" value="dTDP-4-amino-4,6-dideoxygalactose transaminase"/>
    <property type="match status" value="1"/>
</dbReference>
<dbReference type="GO" id="GO:0000271">
    <property type="term" value="P:polysaccharide biosynthetic process"/>
    <property type="evidence" value="ECO:0007669"/>
    <property type="project" value="TreeGrafter"/>
</dbReference>
<dbReference type="Gene3D" id="3.90.1150.10">
    <property type="entry name" value="Aspartate Aminotransferase, domain 1"/>
    <property type="match status" value="1"/>
</dbReference>
<dbReference type="Pfam" id="PF01041">
    <property type="entry name" value="DegT_DnrJ_EryC1"/>
    <property type="match status" value="1"/>
</dbReference>
<dbReference type="PIRSF" id="PIRSF000390">
    <property type="entry name" value="PLP_StrS"/>
    <property type="match status" value="1"/>
</dbReference>
<dbReference type="RefSeq" id="WP_274923994.1">
    <property type="nucleotide sequence ID" value="NZ_JAKELO010000002.1"/>
</dbReference>
<dbReference type="GO" id="GO:0030170">
    <property type="term" value="F:pyridoxal phosphate binding"/>
    <property type="evidence" value="ECO:0007669"/>
    <property type="project" value="TreeGrafter"/>
</dbReference>
<dbReference type="InterPro" id="IPR015421">
    <property type="entry name" value="PyrdxlP-dep_Trfase_major"/>
</dbReference>
<sequence length="387" mass="43509">MEIPFNRPYLTGNELSYIEDAIWLSQSGGHISGDGKYTKLVQQFFERCFGARMALLTTSGTSALELAFYLLNLKSGDEVILPSYTFPSTANAIILAGGTPVFADISPDTMNIDPGEIRRKITKKTRAICPVHYGGVSCDMDEIMDIADAHNLSVVEDAAQGVNARYKRKYLGTIGDFGCYSFHETKNYVCGEGGALLINTDDPKINERAEILREKGTNRSQFYRGEVDKYTWVDIGSSYLPSDILAALLYSQLEHLDEIQEKRLAVWHAYYDALKPLEEEGRIRLPVVPEYAEHNAHLFYVLFETETVRNEMMAKLKNQGIHAVFHYIPLHSSPMGRQYGCVKGDLPITEDVSGRLLRLPVFAGIGLKEEDYINEKLLHFMKPCIVV</sequence>
<reference evidence="2" key="1">
    <citation type="submission" date="2022-01" db="EMBL/GenBank/DDBJ databases">
        <title>Draft genome of Methanogenium marinum DSM 15558.</title>
        <authorList>
            <person name="Chen S.-C."/>
            <person name="You Y.-T."/>
        </authorList>
    </citation>
    <scope>NUCLEOTIDE SEQUENCE</scope>
    <source>
        <strain evidence="2">DSM 15558</strain>
    </source>
</reference>
<dbReference type="EMBL" id="JAKELO010000002">
    <property type="protein sequence ID" value="MDE4907336.1"/>
    <property type="molecule type" value="Genomic_DNA"/>
</dbReference>
<dbReference type="Gene3D" id="3.40.640.10">
    <property type="entry name" value="Type I PLP-dependent aspartate aminotransferase-like (Major domain)"/>
    <property type="match status" value="1"/>
</dbReference>
<accession>A0A9Q4KRU8</accession>
<dbReference type="CDD" id="cd00616">
    <property type="entry name" value="AHBA_syn"/>
    <property type="match status" value="1"/>
</dbReference>
<organism evidence="2 3">
    <name type="scientific">Methanogenium marinum</name>
    <dbReference type="NCBI Taxonomy" id="348610"/>
    <lineage>
        <taxon>Archaea</taxon>
        <taxon>Methanobacteriati</taxon>
        <taxon>Methanobacteriota</taxon>
        <taxon>Stenosarchaea group</taxon>
        <taxon>Methanomicrobia</taxon>
        <taxon>Methanomicrobiales</taxon>
        <taxon>Methanomicrobiaceae</taxon>
        <taxon>Methanogenium</taxon>
    </lineage>
</organism>
<evidence type="ECO:0000313" key="3">
    <source>
        <dbReference type="Proteomes" id="UP001143747"/>
    </source>
</evidence>
<evidence type="ECO:0000256" key="1">
    <source>
        <dbReference type="RuleBase" id="RU004508"/>
    </source>
</evidence>
<comment type="caution">
    <text evidence="2">The sequence shown here is derived from an EMBL/GenBank/DDBJ whole genome shotgun (WGS) entry which is preliminary data.</text>
</comment>
<dbReference type="GO" id="GO:0019180">
    <property type="term" value="F:dTDP-4-amino-4,6-dideoxygalactose transaminase activity"/>
    <property type="evidence" value="ECO:0007669"/>
    <property type="project" value="UniProtKB-EC"/>
</dbReference>
<keyword evidence="2" id="KW-0808">Transferase</keyword>
<evidence type="ECO:0000313" key="2">
    <source>
        <dbReference type="EMBL" id="MDE4907336.1"/>
    </source>
</evidence>
<dbReference type="Proteomes" id="UP001143747">
    <property type="component" value="Unassembled WGS sequence"/>
</dbReference>
<dbReference type="InterPro" id="IPR015422">
    <property type="entry name" value="PyrdxlP-dep_Trfase_small"/>
</dbReference>
<dbReference type="PANTHER" id="PTHR30244:SF34">
    <property type="entry name" value="DTDP-4-AMINO-4,6-DIDEOXYGALACTOSE TRANSAMINASE"/>
    <property type="match status" value="1"/>
</dbReference>
<dbReference type="InterPro" id="IPR000653">
    <property type="entry name" value="DegT/StrS_aminotransferase"/>
</dbReference>